<protein>
    <submittedName>
        <fullName evidence="2">Uncharacterized protein</fullName>
    </submittedName>
</protein>
<proteinExistence type="predicted"/>
<evidence type="ECO:0000313" key="2">
    <source>
        <dbReference type="EMBL" id="SHE36287.1"/>
    </source>
</evidence>
<accession>A0A1M4SW80</accession>
<evidence type="ECO:0000313" key="3">
    <source>
        <dbReference type="Proteomes" id="UP000184334"/>
    </source>
</evidence>
<keyword evidence="1" id="KW-0812">Transmembrane</keyword>
<keyword evidence="1" id="KW-1133">Transmembrane helix</keyword>
<reference evidence="2" key="1">
    <citation type="submission" date="2016-11" db="EMBL/GenBank/DDBJ databases">
        <authorList>
            <person name="Varghese N."/>
            <person name="Submissions S."/>
        </authorList>
    </citation>
    <scope>NUCLEOTIDE SEQUENCE [LARGE SCALE GENOMIC DNA]</scope>
    <source>
        <strain evidence="2">DSM 16785</strain>
    </source>
</reference>
<feature type="transmembrane region" description="Helical" evidence="1">
    <location>
        <begin position="47"/>
        <end position="64"/>
    </location>
</feature>
<dbReference type="AlphaFoldDB" id="A0A1M4SW80"/>
<dbReference type="RefSeq" id="WP_072862657.1">
    <property type="nucleotide sequence ID" value="NZ_FQUI01000003.1"/>
</dbReference>
<dbReference type="EMBL" id="FQUI01000003">
    <property type="protein sequence ID" value="SHE36287.1"/>
    <property type="molecule type" value="Genomic_DNA"/>
</dbReference>
<sequence length="235" mass="27538">MNYLILSIIFGLIPFFQLFIKGWLFFLISLILFIIFYHILKNRGKQAFSFLAATILGSEAFALLFGFTNFFILFYLLVVSGIFLVAANEEKKFDILKEHIKNNNFNFKDWNFYHLFFGRGEISSLEEIGKLISSTFAIGENHIAYSLKTPNGDYYNQIISKEDIESYNLYDIKGKQELYYAKMQDLFIPNKQIRTLHKPYLESFCLTILLKNGELISFYEEPDVLQKIIKNLDDL</sequence>
<organism evidence="2 3">
    <name type="scientific">Marinitoga hydrogenitolerans (strain DSM 16785 / JCM 12826 / AT1271)</name>
    <dbReference type="NCBI Taxonomy" id="1122195"/>
    <lineage>
        <taxon>Bacteria</taxon>
        <taxon>Thermotogati</taxon>
        <taxon>Thermotogota</taxon>
        <taxon>Thermotogae</taxon>
        <taxon>Petrotogales</taxon>
        <taxon>Petrotogaceae</taxon>
        <taxon>Marinitoga</taxon>
    </lineage>
</organism>
<feature type="transmembrane region" description="Helical" evidence="1">
    <location>
        <begin position="20"/>
        <end position="40"/>
    </location>
</feature>
<evidence type="ECO:0000256" key="1">
    <source>
        <dbReference type="SAM" id="Phobius"/>
    </source>
</evidence>
<keyword evidence="1" id="KW-0472">Membrane</keyword>
<comment type="caution">
    <text evidence="2">The sequence shown here is derived from an EMBL/GenBank/DDBJ whole genome shotgun (WGS) entry which is preliminary data.</text>
</comment>
<keyword evidence="3" id="KW-1185">Reference proteome</keyword>
<feature type="transmembrane region" description="Helical" evidence="1">
    <location>
        <begin position="70"/>
        <end position="87"/>
    </location>
</feature>
<dbReference type="STRING" id="1122195.SAMN02745164_00273"/>
<gene>
    <name evidence="2" type="ORF">SAMN02745164_00273</name>
</gene>
<dbReference type="OrthoDB" id="44719at2"/>
<name>A0A1M4SW80_MARH1</name>
<dbReference type="Proteomes" id="UP000184334">
    <property type="component" value="Unassembled WGS sequence"/>
</dbReference>